<feature type="domain" description="ABC transmembrane type-1" evidence="8">
    <location>
        <begin position="68"/>
        <end position="283"/>
    </location>
</feature>
<evidence type="ECO:0000256" key="2">
    <source>
        <dbReference type="ARBA" id="ARBA00022448"/>
    </source>
</evidence>
<evidence type="ECO:0000256" key="1">
    <source>
        <dbReference type="ARBA" id="ARBA00004651"/>
    </source>
</evidence>
<evidence type="ECO:0000313" key="9">
    <source>
        <dbReference type="EMBL" id="CAB4603870.1"/>
    </source>
</evidence>
<dbReference type="EMBL" id="CAFBLI010000035">
    <property type="protein sequence ID" value="CAB4864920.1"/>
    <property type="molecule type" value="Genomic_DNA"/>
</dbReference>
<dbReference type="InterPro" id="IPR035906">
    <property type="entry name" value="MetI-like_sf"/>
</dbReference>
<evidence type="ECO:0000256" key="7">
    <source>
        <dbReference type="SAM" id="Phobius"/>
    </source>
</evidence>
<dbReference type="PROSITE" id="PS50928">
    <property type="entry name" value="ABC_TM1"/>
    <property type="match status" value="1"/>
</dbReference>
<dbReference type="SUPFAM" id="SSF161098">
    <property type="entry name" value="MetI-like"/>
    <property type="match status" value="1"/>
</dbReference>
<comment type="subcellular location">
    <subcellularLocation>
        <location evidence="1">Cell membrane</location>
        <topology evidence="1">Multi-pass membrane protein</topology>
    </subcellularLocation>
</comment>
<keyword evidence="4 7" id="KW-0812">Transmembrane</keyword>
<feature type="transmembrane region" description="Helical" evidence="7">
    <location>
        <begin position="155"/>
        <end position="174"/>
    </location>
</feature>
<feature type="transmembrane region" description="Helical" evidence="7">
    <location>
        <begin position="71"/>
        <end position="93"/>
    </location>
</feature>
<dbReference type="PANTHER" id="PTHR30193">
    <property type="entry name" value="ABC TRANSPORTER PERMEASE PROTEIN"/>
    <property type="match status" value="1"/>
</dbReference>
<evidence type="ECO:0000256" key="3">
    <source>
        <dbReference type="ARBA" id="ARBA00022475"/>
    </source>
</evidence>
<feature type="transmembrane region" description="Helical" evidence="7">
    <location>
        <begin position="12"/>
        <end position="38"/>
    </location>
</feature>
<organism evidence="9">
    <name type="scientific">freshwater metagenome</name>
    <dbReference type="NCBI Taxonomy" id="449393"/>
    <lineage>
        <taxon>unclassified sequences</taxon>
        <taxon>metagenomes</taxon>
        <taxon>ecological metagenomes</taxon>
    </lineage>
</organism>
<keyword evidence="6 7" id="KW-0472">Membrane</keyword>
<dbReference type="GO" id="GO:0055085">
    <property type="term" value="P:transmembrane transport"/>
    <property type="evidence" value="ECO:0007669"/>
    <property type="project" value="InterPro"/>
</dbReference>
<name>A0A6J6GU82_9ZZZZ</name>
<protein>
    <submittedName>
        <fullName evidence="9">Unannotated protein</fullName>
    </submittedName>
</protein>
<feature type="transmembrane region" description="Helical" evidence="7">
    <location>
        <begin position="105"/>
        <end position="126"/>
    </location>
</feature>
<dbReference type="CDD" id="cd06261">
    <property type="entry name" value="TM_PBP2"/>
    <property type="match status" value="1"/>
</dbReference>
<dbReference type="AlphaFoldDB" id="A0A6J6GU82"/>
<feature type="transmembrane region" description="Helical" evidence="7">
    <location>
        <begin position="212"/>
        <end position="229"/>
    </location>
</feature>
<dbReference type="PANTHER" id="PTHR30193:SF41">
    <property type="entry name" value="DIACETYLCHITOBIOSE UPTAKE SYSTEM PERMEASE PROTEIN NGCF"/>
    <property type="match status" value="1"/>
</dbReference>
<sequence length="306" mass="34234">MSKPRGYKQRNLLMMTMLAPYIFLLIVFGILPLFMAVLEVPKISIANPDGGWDAFKIVLQDFRFPTALKNVLGFMAYFVPMMIIIVIAMALMLDVKTNKWSKYLRLAYIVPASISGAVAVLVWWAIFEPTISPIKSVLHFFGINSARQIWQTENLVYLIAIMTFFSMAGNWILIQYGSLQSISTEIIEAARVDGCSAFQLAFRIKLPLIRKYIIYMAVLVFAGGLQIFVEPQLLNTGVYTGIASSWSFDQLSYELAFKSGDFGGASALSIILLIPSLIGALVVIFKTDMFDDKTIRDKKSSDKADL</sequence>
<reference evidence="9" key="1">
    <citation type="submission" date="2020-05" db="EMBL/GenBank/DDBJ databases">
        <authorList>
            <person name="Chiriac C."/>
            <person name="Salcher M."/>
            <person name="Ghai R."/>
            <person name="Kavagutti S V."/>
        </authorList>
    </citation>
    <scope>NUCLEOTIDE SEQUENCE</scope>
</reference>
<dbReference type="InterPro" id="IPR051393">
    <property type="entry name" value="ABC_transporter_permease"/>
</dbReference>
<evidence type="ECO:0000256" key="4">
    <source>
        <dbReference type="ARBA" id="ARBA00022692"/>
    </source>
</evidence>
<keyword evidence="3" id="KW-1003">Cell membrane</keyword>
<evidence type="ECO:0000259" key="8">
    <source>
        <dbReference type="PROSITE" id="PS50928"/>
    </source>
</evidence>
<keyword evidence="2" id="KW-0813">Transport</keyword>
<keyword evidence="5 7" id="KW-1133">Transmembrane helix</keyword>
<dbReference type="GO" id="GO:0005886">
    <property type="term" value="C:plasma membrane"/>
    <property type="evidence" value="ECO:0007669"/>
    <property type="project" value="UniProtKB-SubCell"/>
</dbReference>
<gene>
    <name evidence="9" type="ORF">UFOPK1811_01003</name>
    <name evidence="10" type="ORF">UFOPK3306_00629</name>
</gene>
<dbReference type="Gene3D" id="1.10.3720.10">
    <property type="entry name" value="MetI-like"/>
    <property type="match status" value="1"/>
</dbReference>
<feature type="transmembrane region" description="Helical" evidence="7">
    <location>
        <begin position="262"/>
        <end position="285"/>
    </location>
</feature>
<accession>A0A6J6GU82</accession>
<evidence type="ECO:0000256" key="6">
    <source>
        <dbReference type="ARBA" id="ARBA00023136"/>
    </source>
</evidence>
<proteinExistence type="predicted"/>
<evidence type="ECO:0000256" key="5">
    <source>
        <dbReference type="ARBA" id="ARBA00022989"/>
    </source>
</evidence>
<dbReference type="EMBL" id="CAEZUJ010000042">
    <property type="protein sequence ID" value="CAB4603870.1"/>
    <property type="molecule type" value="Genomic_DNA"/>
</dbReference>
<dbReference type="InterPro" id="IPR000515">
    <property type="entry name" value="MetI-like"/>
</dbReference>
<evidence type="ECO:0000313" key="10">
    <source>
        <dbReference type="EMBL" id="CAB4864920.1"/>
    </source>
</evidence>